<proteinExistence type="predicted"/>
<feature type="transmembrane region" description="Helical" evidence="4">
    <location>
        <begin position="393"/>
        <end position="413"/>
    </location>
</feature>
<evidence type="ECO:0000313" key="5">
    <source>
        <dbReference type="EMBL" id="WZN45203.1"/>
    </source>
</evidence>
<dbReference type="Gene3D" id="1.25.40.10">
    <property type="entry name" value="Tetratricopeptide repeat domain"/>
    <property type="match status" value="2"/>
</dbReference>
<keyword evidence="2 3" id="KW-0802">TPR repeat</keyword>
<keyword evidence="6" id="KW-1185">Reference proteome</keyword>
<keyword evidence="4" id="KW-0812">Transmembrane</keyword>
<dbReference type="Pfam" id="PF13181">
    <property type="entry name" value="TPR_8"/>
    <property type="match status" value="1"/>
</dbReference>
<feature type="repeat" description="TPR" evidence="3">
    <location>
        <begin position="172"/>
        <end position="205"/>
    </location>
</feature>
<feature type="repeat" description="TPR" evidence="3">
    <location>
        <begin position="36"/>
        <end position="69"/>
    </location>
</feature>
<dbReference type="InterPro" id="IPR051685">
    <property type="entry name" value="Ycf3/AcsC/BcsC/TPR_MFPF"/>
</dbReference>
<dbReference type="PANTHER" id="PTHR44943">
    <property type="entry name" value="CELLULOSE SYNTHASE OPERON PROTEIN C"/>
    <property type="match status" value="1"/>
</dbReference>
<dbReference type="SMART" id="SM00028">
    <property type="entry name" value="TPR"/>
    <property type="match status" value="5"/>
</dbReference>
<feature type="transmembrane region" description="Helical" evidence="4">
    <location>
        <begin position="242"/>
        <end position="261"/>
    </location>
</feature>
<name>A0ABZ2Z0H3_9BACT</name>
<reference evidence="5 6" key="1">
    <citation type="submission" date="2024-03" db="EMBL/GenBank/DDBJ databases">
        <title>Chitinophaga caseinilytica sp. nov., a casein hydrolysing bacterium isolated from forest soil.</title>
        <authorList>
            <person name="Lee D.S."/>
            <person name="Han D.M."/>
            <person name="Baek J.H."/>
            <person name="Choi D.G."/>
            <person name="Jeon J.H."/>
            <person name="Jeon C.O."/>
        </authorList>
    </citation>
    <scope>NUCLEOTIDE SEQUENCE [LARGE SCALE GENOMIC DNA]</scope>
    <source>
        <strain evidence="5 6">KACC 19118</strain>
    </source>
</reference>
<evidence type="ECO:0000313" key="6">
    <source>
        <dbReference type="Proteomes" id="UP001449657"/>
    </source>
</evidence>
<keyword evidence="1" id="KW-0677">Repeat</keyword>
<feature type="transmembrane region" description="Helical" evidence="4">
    <location>
        <begin position="367"/>
        <end position="387"/>
    </location>
</feature>
<organism evidence="5 6">
    <name type="scientific">Chitinophaga caseinilytica</name>
    <dbReference type="NCBI Taxonomy" id="2267521"/>
    <lineage>
        <taxon>Bacteria</taxon>
        <taxon>Pseudomonadati</taxon>
        <taxon>Bacteroidota</taxon>
        <taxon>Chitinophagia</taxon>
        <taxon>Chitinophagales</taxon>
        <taxon>Chitinophagaceae</taxon>
        <taxon>Chitinophaga</taxon>
    </lineage>
</organism>
<dbReference type="InterPro" id="IPR019734">
    <property type="entry name" value="TPR_rpt"/>
</dbReference>
<gene>
    <name evidence="5" type="ORF">WJU22_20090</name>
</gene>
<dbReference type="Pfam" id="PF13432">
    <property type="entry name" value="TPR_16"/>
    <property type="match status" value="1"/>
</dbReference>
<dbReference type="InterPro" id="IPR013105">
    <property type="entry name" value="TPR_2"/>
</dbReference>
<protein>
    <submittedName>
        <fullName evidence="5">Tetratricopeptide repeat protein</fullName>
    </submittedName>
</protein>
<dbReference type="RefSeq" id="WP_341839957.1">
    <property type="nucleotide sequence ID" value="NZ_CP149792.1"/>
</dbReference>
<keyword evidence="4" id="KW-1133">Transmembrane helix</keyword>
<feature type="repeat" description="TPR" evidence="3">
    <location>
        <begin position="70"/>
        <end position="103"/>
    </location>
</feature>
<dbReference type="PANTHER" id="PTHR44943:SF8">
    <property type="entry name" value="TPR REPEAT-CONTAINING PROTEIN MJ0263"/>
    <property type="match status" value="1"/>
</dbReference>
<sequence>MDHNMIERAVYLMQHRKYREAETAIQQTLARYPMDTNALGLLAEVKIQLDQHDEALQIVNDTIGLDPADDRLYYQRARIHLNNEDYNAAEADLREAIRLDPQEAGYYATYALLLNQRKKFSEALAMAEQGLQIDPENIYAINARSTALLKLNRKEESFEGMENAFRHDPENAYTHANYGWGLLEKGDSKKALEHFREALRIDPSMQMAQAGMVEALKGRYLVYRLFLKYAFFMAKLSEKFQWAFIIGLYLATRFLSGMATARPELAPYLMPVVYLLIAFAFTTWVMEPVSNLFLRFNKYGKYMLDDKEISASNWVAVSLGVAVAGIIGMLATGGGAGWLVMIYAGISYMIPLSVRNRAFKQQLLMQVYIYGLGALAIAAIATGFMTGKPFSTWSMIYLFGFIAFQWVVNFMMIRRNNR</sequence>
<evidence type="ECO:0000256" key="4">
    <source>
        <dbReference type="SAM" id="Phobius"/>
    </source>
</evidence>
<feature type="transmembrane region" description="Helical" evidence="4">
    <location>
        <begin position="273"/>
        <end position="294"/>
    </location>
</feature>
<feature type="transmembrane region" description="Helical" evidence="4">
    <location>
        <begin position="337"/>
        <end position="355"/>
    </location>
</feature>
<dbReference type="Proteomes" id="UP001449657">
    <property type="component" value="Chromosome"/>
</dbReference>
<feature type="transmembrane region" description="Helical" evidence="4">
    <location>
        <begin position="314"/>
        <end position="331"/>
    </location>
</feature>
<evidence type="ECO:0000256" key="3">
    <source>
        <dbReference type="PROSITE-ProRule" id="PRU00339"/>
    </source>
</evidence>
<dbReference type="EMBL" id="CP150096">
    <property type="protein sequence ID" value="WZN45203.1"/>
    <property type="molecule type" value="Genomic_DNA"/>
</dbReference>
<keyword evidence="4" id="KW-0472">Membrane</keyword>
<dbReference type="SUPFAM" id="SSF48452">
    <property type="entry name" value="TPR-like"/>
    <property type="match status" value="1"/>
</dbReference>
<dbReference type="Pfam" id="PF07719">
    <property type="entry name" value="TPR_2"/>
    <property type="match status" value="1"/>
</dbReference>
<evidence type="ECO:0000256" key="1">
    <source>
        <dbReference type="ARBA" id="ARBA00022737"/>
    </source>
</evidence>
<accession>A0ABZ2Z0H3</accession>
<feature type="repeat" description="TPR" evidence="3">
    <location>
        <begin position="104"/>
        <end position="137"/>
    </location>
</feature>
<evidence type="ECO:0000256" key="2">
    <source>
        <dbReference type="ARBA" id="ARBA00022803"/>
    </source>
</evidence>
<dbReference type="InterPro" id="IPR011990">
    <property type="entry name" value="TPR-like_helical_dom_sf"/>
</dbReference>
<dbReference type="PROSITE" id="PS50005">
    <property type="entry name" value="TPR"/>
    <property type="match status" value="4"/>
</dbReference>